<dbReference type="Pfam" id="PF01177">
    <property type="entry name" value="Asp_Glu_race"/>
    <property type="match status" value="1"/>
</dbReference>
<proteinExistence type="predicted"/>
<sequence length="207" mass="22463">MVIDAVHSAVVSSCRDIDILHVMDEGLLRALKREGSIGPEMTEWMTAMVKSLERQGAELALVSCSSLSPCVNDIQKAVGIPVLKIDEPMIEWAVNHAASIGLVMTNPTTEGPSNLLISEVSQRTGRHPSVLSRVCPEAFWKLNAGDCEGHDAEVVRVVHELLHSVDVVILAQISIARVLANFDETIRPKVLSSLDFIGPKIQQILSA</sequence>
<dbReference type="Gene3D" id="3.40.50.1860">
    <property type="match status" value="1"/>
</dbReference>
<dbReference type="Proteomes" id="UP000229740">
    <property type="component" value="Unassembled WGS sequence"/>
</dbReference>
<dbReference type="EMBL" id="PDPS01000042">
    <property type="protein sequence ID" value="PID55853.1"/>
    <property type="molecule type" value="Genomic_DNA"/>
</dbReference>
<reference evidence="1 2" key="1">
    <citation type="submission" date="2017-10" db="EMBL/GenBank/DDBJ databases">
        <title>Novel microbial diversity and functional potential in the marine mammal oral microbiome.</title>
        <authorList>
            <person name="Dudek N.K."/>
            <person name="Sun C.L."/>
            <person name="Burstein D."/>
            <person name="Kantor R.S."/>
            <person name="Aliaga Goltsman D.S."/>
            <person name="Bik E.M."/>
            <person name="Thomas B.C."/>
            <person name="Banfield J.F."/>
            <person name="Relman D.A."/>
        </authorList>
    </citation>
    <scope>NUCLEOTIDE SEQUENCE [LARGE SCALE GENOMIC DNA]</scope>
    <source>
        <strain evidence="1">DOLZORAL124_49_17</strain>
    </source>
</reference>
<dbReference type="GO" id="GO:0047661">
    <property type="term" value="F:amino-acid racemase activity"/>
    <property type="evidence" value="ECO:0007669"/>
    <property type="project" value="InterPro"/>
</dbReference>
<dbReference type="InterPro" id="IPR001920">
    <property type="entry name" value="Asp/Glu_race"/>
</dbReference>
<accession>A0A2G6E183</accession>
<dbReference type="AlphaFoldDB" id="A0A2G6E183"/>
<organism evidence="1 2">
    <name type="scientific">candidate division KSB3 bacterium</name>
    <dbReference type="NCBI Taxonomy" id="2044937"/>
    <lineage>
        <taxon>Bacteria</taxon>
        <taxon>candidate division KSB3</taxon>
    </lineage>
</organism>
<evidence type="ECO:0000313" key="1">
    <source>
        <dbReference type="EMBL" id="PID55853.1"/>
    </source>
</evidence>
<protein>
    <recommendedName>
        <fullName evidence="3">Asp/Glu/hydantoin racemase</fullName>
    </recommendedName>
</protein>
<evidence type="ECO:0008006" key="3">
    <source>
        <dbReference type="Google" id="ProtNLM"/>
    </source>
</evidence>
<dbReference type="InterPro" id="IPR015942">
    <property type="entry name" value="Asp/Glu/hydantoin_racemase"/>
</dbReference>
<gene>
    <name evidence="1" type="ORF">CSB45_14185</name>
</gene>
<name>A0A2G6E183_9BACT</name>
<dbReference type="SUPFAM" id="SSF53681">
    <property type="entry name" value="Aspartate/glutamate racemase"/>
    <property type="match status" value="1"/>
</dbReference>
<comment type="caution">
    <text evidence="1">The sequence shown here is derived from an EMBL/GenBank/DDBJ whole genome shotgun (WGS) entry which is preliminary data.</text>
</comment>
<evidence type="ECO:0000313" key="2">
    <source>
        <dbReference type="Proteomes" id="UP000229740"/>
    </source>
</evidence>